<dbReference type="CDD" id="cd05233">
    <property type="entry name" value="SDR_c"/>
    <property type="match status" value="1"/>
</dbReference>
<proteinExistence type="inferred from homology"/>
<dbReference type="Proteomes" id="UP000477311">
    <property type="component" value="Unassembled WGS sequence"/>
</dbReference>
<evidence type="ECO:0000256" key="1">
    <source>
        <dbReference type="ARBA" id="ARBA00006484"/>
    </source>
</evidence>
<dbReference type="SMART" id="SM00822">
    <property type="entry name" value="PKS_KR"/>
    <property type="match status" value="1"/>
</dbReference>
<dbReference type="InterPro" id="IPR002347">
    <property type="entry name" value="SDR_fam"/>
</dbReference>
<dbReference type="FunFam" id="3.40.50.720:FF:000084">
    <property type="entry name" value="Short-chain dehydrogenase reductase"/>
    <property type="match status" value="1"/>
</dbReference>
<dbReference type="SUPFAM" id="SSF51735">
    <property type="entry name" value="NAD(P)-binding Rossmann-fold domains"/>
    <property type="match status" value="1"/>
</dbReference>
<gene>
    <name evidence="3" type="ORF">G4L39_14315</name>
</gene>
<dbReference type="PRINTS" id="PR00080">
    <property type="entry name" value="SDRFAMILY"/>
</dbReference>
<dbReference type="PANTHER" id="PTHR42879:SF2">
    <property type="entry name" value="3-OXOACYL-[ACYL-CARRIER-PROTEIN] REDUCTASE FABG"/>
    <property type="match status" value="1"/>
</dbReference>
<dbReference type="EMBL" id="JAAKYA010000096">
    <property type="protein sequence ID" value="NGO40559.1"/>
    <property type="molecule type" value="Genomic_DNA"/>
</dbReference>
<dbReference type="RefSeq" id="WP_165109272.1">
    <property type="nucleotide sequence ID" value="NZ_JAAKYA010000096.1"/>
</dbReference>
<dbReference type="InterPro" id="IPR020904">
    <property type="entry name" value="Sc_DH/Rdtase_CS"/>
</dbReference>
<dbReference type="InterPro" id="IPR050259">
    <property type="entry name" value="SDR"/>
</dbReference>
<name>A0A6M1RSU7_9BACT</name>
<reference evidence="3 4" key="1">
    <citation type="submission" date="2020-02" db="EMBL/GenBank/DDBJ databases">
        <title>Draft genome sequence of Limisphaera ngatamarikiensis NGM72.4T, a thermophilic Verrucomicrobia grouped in subdivision 3.</title>
        <authorList>
            <person name="Carere C.R."/>
            <person name="Steen J."/>
            <person name="Hugenholtz P."/>
            <person name="Stott M.B."/>
        </authorList>
    </citation>
    <scope>NUCLEOTIDE SEQUENCE [LARGE SCALE GENOMIC DNA]</scope>
    <source>
        <strain evidence="3 4">NGM72.4</strain>
    </source>
</reference>
<accession>A0A6M1RSU7</accession>
<sequence>MNGIHLHNRVAVVTGASRGLGRAIALKLAGAGADVALLARDVQRLSSVAEEIRQRGRRALPLPCDVSSESDVAAAAGEIRKAFGVVHILVNSAGINIRKPITDFTLEEWHRVLDTNLTGVFLMCRALIPLMRGQGYGRILNLTSIMSHVALPGRTAYAASKTGLLGFIRALALELAPEGITVNGISPGPVATEMNRPLLENPELHREFTARIPMARWGTEEEIAALALYLCSDEAGWITGTDIRIDGGWTAQ</sequence>
<dbReference type="InterPro" id="IPR057326">
    <property type="entry name" value="KR_dom"/>
</dbReference>
<dbReference type="Pfam" id="PF13561">
    <property type="entry name" value="adh_short_C2"/>
    <property type="match status" value="1"/>
</dbReference>
<keyword evidence="4" id="KW-1185">Reference proteome</keyword>
<dbReference type="PRINTS" id="PR00081">
    <property type="entry name" value="GDHRDH"/>
</dbReference>
<comment type="similarity">
    <text evidence="1">Belongs to the short-chain dehydrogenases/reductases (SDR) family.</text>
</comment>
<dbReference type="PROSITE" id="PS00061">
    <property type="entry name" value="ADH_SHORT"/>
    <property type="match status" value="1"/>
</dbReference>
<dbReference type="InterPro" id="IPR036291">
    <property type="entry name" value="NAD(P)-bd_dom_sf"/>
</dbReference>
<organism evidence="3 4">
    <name type="scientific">Limisphaera ngatamarikiensis</name>
    <dbReference type="NCBI Taxonomy" id="1324935"/>
    <lineage>
        <taxon>Bacteria</taxon>
        <taxon>Pseudomonadati</taxon>
        <taxon>Verrucomicrobiota</taxon>
        <taxon>Verrucomicrobiia</taxon>
        <taxon>Limisphaerales</taxon>
        <taxon>Limisphaeraceae</taxon>
        <taxon>Limisphaera</taxon>
    </lineage>
</organism>
<comment type="caution">
    <text evidence="3">The sequence shown here is derived from an EMBL/GenBank/DDBJ whole genome shotgun (WGS) entry which is preliminary data.</text>
</comment>
<dbReference type="AlphaFoldDB" id="A0A6M1RSU7"/>
<protein>
    <submittedName>
        <fullName evidence="3">3-oxoacyl-ACP reductase FabG</fullName>
    </submittedName>
</protein>
<dbReference type="NCBIfam" id="NF009466">
    <property type="entry name" value="PRK12826.1-2"/>
    <property type="match status" value="1"/>
</dbReference>
<dbReference type="Gene3D" id="3.40.50.720">
    <property type="entry name" value="NAD(P)-binding Rossmann-like Domain"/>
    <property type="match status" value="1"/>
</dbReference>
<evidence type="ECO:0000313" key="3">
    <source>
        <dbReference type="EMBL" id="NGO40559.1"/>
    </source>
</evidence>
<feature type="domain" description="Ketoreductase" evidence="2">
    <location>
        <begin position="9"/>
        <end position="188"/>
    </location>
</feature>
<dbReference type="GO" id="GO:0032787">
    <property type="term" value="P:monocarboxylic acid metabolic process"/>
    <property type="evidence" value="ECO:0007669"/>
    <property type="project" value="UniProtKB-ARBA"/>
</dbReference>
<dbReference type="NCBIfam" id="NF005559">
    <property type="entry name" value="PRK07231.1"/>
    <property type="match status" value="1"/>
</dbReference>
<evidence type="ECO:0000313" key="4">
    <source>
        <dbReference type="Proteomes" id="UP000477311"/>
    </source>
</evidence>
<evidence type="ECO:0000259" key="2">
    <source>
        <dbReference type="SMART" id="SM00822"/>
    </source>
</evidence>
<dbReference type="PANTHER" id="PTHR42879">
    <property type="entry name" value="3-OXOACYL-(ACYL-CARRIER-PROTEIN) REDUCTASE"/>
    <property type="match status" value="1"/>
</dbReference>